<sequence>MTIADGGGILERLRQMADLTPDEIPMPQERLDLLPGCSGKTHSD</sequence>
<proteinExistence type="predicted"/>
<feature type="region of interest" description="Disordered" evidence="1">
    <location>
        <begin position="20"/>
        <end position="44"/>
    </location>
</feature>
<dbReference type="RefSeq" id="WP_386356987.1">
    <property type="nucleotide sequence ID" value="NZ_JBHSFG010000124.1"/>
</dbReference>
<dbReference type="Proteomes" id="UP001596012">
    <property type="component" value="Unassembled WGS sequence"/>
</dbReference>
<dbReference type="EMBL" id="JBHSFG010000124">
    <property type="protein sequence ID" value="MFC4472719.1"/>
    <property type="molecule type" value="Genomic_DNA"/>
</dbReference>
<keyword evidence="3" id="KW-1185">Reference proteome</keyword>
<evidence type="ECO:0000313" key="2">
    <source>
        <dbReference type="EMBL" id="MFC4472719.1"/>
    </source>
</evidence>
<evidence type="ECO:0000256" key="1">
    <source>
        <dbReference type="SAM" id="MobiDB-lite"/>
    </source>
</evidence>
<reference evidence="3" key="1">
    <citation type="journal article" date="2019" name="Int. J. Syst. Evol. Microbiol.">
        <title>The Global Catalogue of Microorganisms (GCM) 10K type strain sequencing project: providing services to taxonomists for standard genome sequencing and annotation.</title>
        <authorList>
            <consortium name="The Broad Institute Genomics Platform"/>
            <consortium name="The Broad Institute Genome Sequencing Center for Infectious Disease"/>
            <person name="Wu L."/>
            <person name="Ma J."/>
        </authorList>
    </citation>
    <scope>NUCLEOTIDE SEQUENCE [LARGE SCALE GENOMIC DNA]</scope>
    <source>
        <strain evidence="3">DT43</strain>
    </source>
</reference>
<accession>A0ABV8Z6N4</accession>
<organism evidence="2 3">
    <name type="scientific">Streptomyces xiangluensis</name>
    <dbReference type="NCBI Taxonomy" id="2665720"/>
    <lineage>
        <taxon>Bacteria</taxon>
        <taxon>Bacillati</taxon>
        <taxon>Actinomycetota</taxon>
        <taxon>Actinomycetes</taxon>
        <taxon>Kitasatosporales</taxon>
        <taxon>Streptomycetaceae</taxon>
        <taxon>Streptomyces</taxon>
    </lineage>
</organism>
<protein>
    <submittedName>
        <fullName evidence="2">Uncharacterized protein</fullName>
    </submittedName>
</protein>
<evidence type="ECO:0000313" key="3">
    <source>
        <dbReference type="Proteomes" id="UP001596012"/>
    </source>
</evidence>
<name>A0ABV8Z6N4_9ACTN</name>
<comment type="caution">
    <text evidence="2">The sequence shown here is derived from an EMBL/GenBank/DDBJ whole genome shotgun (WGS) entry which is preliminary data.</text>
</comment>
<gene>
    <name evidence="2" type="ORF">ACFPH6_51120</name>
</gene>